<feature type="region of interest" description="Disordered" evidence="1">
    <location>
        <begin position="52"/>
        <end position="85"/>
    </location>
</feature>
<proteinExistence type="predicted"/>
<gene>
    <name evidence="2" type="ORF">EVAR_100793_1</name>
</gene>
<dbReference type="Proteomes" id="UP000299102">
    <property type="component" value="Unassembled WGS sequence"/>
</dbReference>
<comment type="caution">
    <text evidence="2">The sequence shown here is derived from an EMBL/GenBank/DDBJ whole genome shotgun (WGS) entry which is preliminary data.</text>
</comment>
<reference evidence="2 3" key="1">
    <citation type="journal article" date="2019" name="Commun. Biol.">
        <title>The bagworm genome reveals a unique fibroin gene that provides high tensile strength.</title>
        <authorList>
            <person name="Kono N."/>
            <person name="Nakamura H."/>
            <person name="Ohtoshi R."/>
            <person name="Tomita M."/>
            <person name="Numata K."/>
            <person name="Arakawa K."/>
        </authorList>
    </citation>
    <scope>NUCLEOTIDE SEQUENCE [LARGE SCALE GENOMIC DNA]</scope>
</reference>
<dbReference type="OrthoDB" id="5428132at2759"/>
<organism evidence="2 3">
    <name type="scientific">Eumeta variegata</name>
    <name type="common">Bagworm moth</name>
    <name type="synonym">Eumeta japonica</name>
    <dbReference type="NCBI Taxonomy" id="151549"/>
    <lineage>
        <taxon>Eukaryota</taxon>
        <taxon>Metazoa</taxon>
        <taxon>Ecdysozoa</taxon>
        <taxon>Arthropoda</taxon>
        <taxon>Hexapoda</taxon>
        <taxon>Insecta</taxon>
        <taxon>Pterygota</taxon>
        <taxon>Neoptera</taxon>
        <taxon>Endopterygota</taxon>
        <taxon>Lepidoptera</taxon>
        <taxon>Glossata</taxon>
        <taxon>Ditrysia</taxon>
        <taxon>Tineoidea</taxon>
        <taxon>Psychidae</taxon>
        <taxon>Oiketicinae</taxon>
        <taxon>Eumeta</taxon>
    </lineage>
</organism>
<dbReference type="EMBL" id="BGZK01003700">
    <property type="protein sequence ID" value="GBP03829.1"/>
    <property type="molecule type" value="Genomic_DNA"/>
</dbReference>
<evidence type="ECO:0000313" key="3">
    <source>
        <dbReference type="Proteomes" id="UP000299102"/>
    </source>
</evidence>
<evidence type="ECO:0000313" key="2">
    <source>
        <dbReference type="EMBL" id="GBP03829.1"/>
    </source>
</evidence>
<name>A0A4C1SNV2_EUMVA</name>
<keyword evidence="3" id="KW-1185">Reference proteome</keyword>
<evidence type="ECO:0000256" key="1">
    <source>
        <dbReference type="SAM" id="MobiDB-lite"/>
    </source>
</evidence>
<dbReference type="AlphaFoldDB" id="A0A4C1SNV2"/>
<accession>A0A4C1SNV2</accession>
<sequence>MCYTSTGALLSLPPRRGHLPAVLPGARAHQRPEEDHAAHAILDLSQHAVFLATPPRVDPPPPEPPLPAEPPAPAPPAASSSRAPA</sequence>
<feature type="compositionally biased region" description="Pro residues" evidence="1">
    <location>
        <begin position="56"/>
        <end position="76"/>
    </location>
</feature>
<protein>
    <submittedName>
        <fullName evidence="2">Uncharacterized protein</fullName>
    </submittedName>
</protein>